<dbReference type="GO" id="GO:0008643">
    <property type="term" value="P:carbohydrate transport"/>
    <property type="evidence" value="ECO:0007669"/>
    <property type="project" value="InterPro"/>
</dbReference>
<reference evidence="2 3" key="1">
    <citation type="submission" date="2016-02" db="EMBL/GenBank/DDBJ databases">
        <authorList>
            <person name="Wen L."/>
            <person name="He K."/>
            <person name="Yang H."/>
        </authorList>
    </citation>
    <scope>NUCLEOTIDE SEQUENCE [LARGE SCALE GENOMIC DNA]</scope>
    <source>
        <strain evidence="2">Trichococcus palustris</strain>
    </source>
</reference>
<dbReference type="AlphaFoldDB" id="A0A143YZ79"/>
<dbReference type="RefSeq" id="WP_087034148.1">
    <property type="nucleotide sequence ID" value="NZ_FJNE01000010.1"/>
</dbReference>
<keyword evidence="1" id="KW-1133">Transmembrane helix</keyword>
<dbReference type="STRING" id="140314.SAMN04488076_1176"/>
<evidence type="ECO:0000313" key="2">
    <source>
        <dbReference type="EMBL" id="CZR01406.1"/>
    </source>
</evidence>
<feature type="transmembrane region" description="Helical" evidence="1">
    <location>
        <begin position="314"/>
        <end position="332"/>
    </location>
</feature>
<dbReference type="NCBIfam" id="TIGR00792">
    <property type="entry name" value="gph"/>
    <property type="match status" value="1"/>
</dbReference>
<dbReference type="InterPro" id="IPR001927">
    <property type="entry name" value="Na/Gal_symport"/>
</dbReference>
<dbReference type="OrthoDB" id="9764596at2"/>
<dbReference type="PANTHER" id="PTHR11328:SF24">
    <property type="entry name" value="MAJOR FACILITATOR SUPERFAMILY (MFS) PROFILE DOMAIN-CONTAINING PROTEIN"/>
    <property type="match status" value="1"/>
</dbReference>
<feature type="transmembrane region" description="Helical" evidence="1">
    <location>
        <begin position="390"/>
        <end position="408"/>
    </location>
</feature>
<proteinExistence type="predicted"/>
<accession>A0A143YZ79</accession>
<keyword evidence="3" id="KW-1185">Reference proteome</keyword>
<dbReference type="EMBL" id="FJNE01000010">
    <property type="protein sequence ID" value="CZR01406.1"/>
    <property type="molecule type" value="Genomic_DNA"/>
</dbReference>
<sequence length="466" mass="51163">MEAQGKAGVFGPAATKEKRAFGWRDKVGYLCGDLGNDLFFGFIMYYLMVYFTDSLYINPAAVGVLFLVARLWDAFADVTWGRFIDTRKTGKNGKFKPWIFRMSFPLVITGILLFTKIPGMSNGFYMAWAFVTYILWGTLYSTVNIPYGSMASVISNNPNDRTSLSSWRTLGSSIAFLLLGAVGPVVLFTNNEVNSSHFFMAAIVLAILALACYISCYKLSTERVVLQEQTEKTNLLKTLKGVSKNKPFLVLILAALVLLVVSMLQGAVTTYLFKAYFGNMDALSFIYTSQSVLAICAIPLVTPLAKKFGKKEMAGVSTIVGGLIYTALYFIPNVSLTTFIVISSIGFFGLCFFQTAIWAFVTDCIDYHELVTGLREDGSIYSIYSFIRKVGQAVAGGLGGFALSVIGYDATNKVQSASTLHGIYSLNTLVMGIGYMAVGAIILFLYPLNKKRTIKLTEDIVAKREA</sequence>
<feature type="transmembrane region" description="Helical" evidence="1">
    <location>
        <begin position="198"/>
        <end position="217"/>
    </location>
</feature>
<keyword evidence="1" id="KW-0812">Transmembrane</keyword>
<feature type="transmembrane region" description="Helical" evidence="1">
    <location>
        <begin position="338"/>
        <end position="361"/>
    </location>
</feature>
<feature type="transmembrane region" description="Helical" evidence="1">
    <location>
        <begin position="428"/>
        <end position="446"/>
    </location>
</feature>
<organism evidence="2 3">
    <name type="scientific">Trichococcus palustris</name>
    <dbReference type="NCBI Taxonomy" id="140314"/>
    <lineage>
        <taxon>Bacteria</taxon>
        <taxon>Bacillati</taxon>
        <taxon>Bacillota</taxon>
        <taxon>Bacilli</taxon>
        <taxon>Lactobacillales</taxon>
        <taxon>Carnobacteriaceae</taxon>
        <taxon>Trichococcus</taxon>
    </lineage>
</organism>
<name>A0A143YZ79_9LACT</name>
<dbReference type="InterPro" id="IPR039672">
    <property type="entry name" value="MFS_2"/>
</dbReference>
<protein>
    <submittedName>
        <fullName evidence="2">Mfs/sugar transport protein</fullName>
    </submittedName>
</protein>
<dbReference type="Pfam" id="PF13347">
    <property type="entry name" value="MFS_2"/>
    <property type="match status" value="1"/>
</dbReference>
<dbReference type="InterPro" id="IPR036259">
    <property type="entry name" value="MFS_trans_sf"/>
</dbReference>
<feature type="transmembrane region" description="Helical" evidence="1">
    <location>
        <begin position="54"/>
        <end position="72"/>
    </location>
</feature>
<feature type="transmembrane region" description="Helical" evidence="1">
    <location>
        <begin position="285"/>
        <end position="302"/>
    </location>
</feature>
<dbReference type="CDD" id="cd17332">
    <property type="entry name" value="MFS_MelB_like"/>
    <property type="match status" value="1"/>
</dbReference>
<dbReference type="PANTHER" id="PTHR11328">
    <property type="entry name" value="MAJOR FACILITATOR SUPERFAMILY DOMAIN-CONTAINING PROTEIN"/>
    <property type="match status" value="1"/>
</dbReference>
<evidence type="ECO:0000313" key="3">
    <source>
        <dbReference type="Proteomes" id="UP000242754"/>
    </source>
</evidence>
<dbReference type="GO" id="GO:0006814">
    <property type="term" value="P:sodium ion transport"/>
    <property type="evidence" value="ECO:0007669"/>
    <property type="project" value="InterPro"/>
</dbReference>
<gene>
    <name evidence="2" type="ORF">Tpal_2644</name>
</gene>
<feature type="transmembrane region" description="Helical" evidence="1">
    <location>
        <begin position="27"/>
        <end position="48"/>
    </location>
</feature>
<feature type="transmembrane region" description="Helical" evidence="1">
    <location>
        <begin position="248"/>
        <end position="273"/>
    </location>
</feature>
<keyword evidence="2" id="KW-0762">Sugar transport</keyword>
<dbReference type="Gene3D" id="1.20.1250.20">
    <property type="entry name" value="MFS general substrate transporter like domains"/>
    <property type="match status" value="2"/>
</dbReference>
<dbReference type="GO" id="GO:0005886">
    <property type="term" value="C:plasma membrane"/>
    <property type="evidence" value="ECO:0007669"/>
    <property type="project" value="TreeGrafter"/>
</dbReference>
<dbReference type="Proteomes" id="UP000242754">
    <property type="component" value="Unassembled WGS sequence"/>
</dbReference>
<feature type="transmembrane region" description="Helical" evidence="1">
    <location>
        <begin position="123"/>
        <end position="147"/>
    </location>
</feature>
<dbReference type="GO" id="GO:0015293">
    <property type="term" value="F:symporter activity"/>
    <property type="evidence" value="ECO:0007669"/>
    <property type="project" value="InterPro"/>
</dbReference>
<feature type="transmembrane region" description="Helical" evidence="1">
    <location>
        <begin position="167"/>
        <end position="186"/>
    </location>
</feature>
<feature type="transmembrane region" description="Helical" evidence="1">
    <location>
        <begin position="98"/>
        <end position="117"/>
    </location>
</feature>
<keyword evidence="2" id="KW-0813">Transport</keyword>
<dbReference type="SUPFAM" id="SSF103473">
    <property type="entry name" value="MFS general substrate transporter"/>
    <property type="match status" value="1"/>
</dbReference>
<keyword evidence="1" id="KW-0472">Membrane</keyword>
<evidence type="ECO:0000256" key="1">
    <source>
        <dbReference type="SAM" id="Phobius"/>
    </source>
</evidence>